<accession>A0A7T8HM68</accession>
<name>A0A7T8HM68_CALRO</name>
<dbReference type="EMBL" id="CP045892">
    <property type="protein sequence ID" value="QQP52637.1"/>
    <property type="molecule type" value="Genomic_DNA"/>
</dbReference>
<reference evidence="2" key="1">
    <citation type="submission" date="2021-01" db="EMBL/GenBank/DDBJ databases">
        <title>Caligus Genome Assembly.</title>
        <authorList>
            <person name="Gallardo-Escarate C."/>
        </authorList>
    </citation>
    <scope>NUCLEOTIDE SEQUENCE [LARGE SCALE GENOMIC DNA]</scope>
</reference>
<dbReference type="Proteomes" id="UP000595437">
    <property type="component" value="Chromosome 3"/>
</dbReference>
<dbReference type="AlphaFoldDB" id="A0A7T8HM68"/>
<feature type="non-terminal residue" evidence="1">
    <location>
        <position position="1"/>
    </location>
</feature>
<evidence type="ECO:0000313" key="2">
    <source>
        <dbReference type="Proteomes" id="UP000595437"/>
    </source>
</evidence>
<organism evidence="1 2">
    <name type="scientific">Caligus rogercresseyi</name>
    <name type="common">Sea louse</name>
    <dbReference type="NCBI Taxonomy" id="217165"/>
    <lineage>
        <taxon>Eukaryota</taxon>
        <taxon>Metazoa</taxon>
        <taxon>Ecdysozoa</taxon>
        <taxon>Arthropoda</taxon>
        <taxon>Crustacea</taxon>
        <taxon>Multicrustacea</taxon>
        <taxon>Hexanauplia</taxon>
        <taxon>Copepoda</taxon>
        <taxon>Siphonostomatoida</taxon>
        <taxon>Caligidae</taxon>
        <taxon>Caligus</taxon>
    </lineage>
</organism>
<sequence>SPSVNLEFCKELVHVSYLLPNEVALAILMIKSRLPNLFMASRYFSVMTLTSEGNQRCGIRLPIK</sequence>
<evidence type="ECO:0000313" key="1">
    <source>
        <dbReference type="EMBL" id="QQP52637.1"/>
    </source>
</evidence>
<protein>
    <submittedName>
        <fullName evidence="1">Uncharacterized protein</fullName>
    </submittedName>
</protein>
<keyword evidence="2" id="KW-1185">Reference proteome</keyword>
<proteinExistence type="predicted"/>
<gene>
    <name evidence="1" type="ORF">FKW44_004847</name>
</gene>